<dbReference type="Proteomes" id="UP001518140">
    <property type="component" value="Unassembled WGS sequence"/>
</dbReference>
<keyword evidence="1" id="KW-0732">Signal</keyword>
<accession>A0ABX0DKS0</accession>
<organism evidence="2 3">
    <name type="scientific">Streptomyces ureilyticus</name>
    <dbReference type="NCBI Taxonomy" id="1775131"/>
    <lineage>
        <taxon>Bacteria</taxon>
        <taxon>Bacillati</taxon>
        <taxon>Actinomycetota</taxon>
        <taxon>Actinomycetes</taxon>
        <taxon>Kitasatosporales</taxon>
        <taxon>Streptomycetaceae</taxon>
        <taxon>Streptomyces</taxon>
    </lineage>
</organism>
<dbReference type="EMBL" id="JAAKZX010000022">
    <property type="protein sequence ID" value="NGO42476.1"/>
    <property type="molecule type" value="Genomic_DNA"/>
</dbReference>
<feature type="chain" id="PRO_5045145749" evidence="1">
    <location>
        <begin position="29"/>
        <end position="151"/>
    </location>
</feature>
<evidence type="ECO:0000313" key="2">
    <source>
        <dbReference type="EMBL" id="NGO42476.1"/>
    </source>
</evidence>
<proteinExistence type="predicted"/>
<keyword evidence="3" id="KW-1185">Reference proteome</keyword>
<comment type="caution">
    <text evidence="2">The sequence shown here is derived from an EMBL/GenBank/DDBJ whole genome shotgun (WGS) entry which is preliminary data.</text>
</comment>
<feature type="signal peptide" evidence="1">
    <location>
        <begin position="1"/>
        <end position="28"/>
    </location>
</feature>
<evidence type="ECO:0000256" key="1">
    <source>
        <dbReference type="SAM" id="SignalP"/>
    </source>
</evidence>
<evidence type="ECO:0000313" key="3">
    <source>
        <dbReference type="Proteomes" id="UP001518140"/>
    </source>
</evidence>
<dbReference type="RefSeq" id="WP_165339105.1">
    <property type="nucleotide sequence ID" value="NZ_JAAKZX010000022.1"/>
</dbReference>
<sequence length="151" mass="16157">MRKMTLMMAGATSAVLIGGVLPTMTASAAEQSPARSQVREVGAAARDCADKLADGRNGIVYVYATYNCIGKPICADDDNDKNYSKGGDCKGANNRSSSVLNKGYSSTYSDVRFYDGKGYDGGSLCLKDGKYIKKLKKANNKISSHKWVKSC</sequence>
<reference evidence="2 3" key="1">
    <citation type="submission" date="2020-02" db="EMBL/GenBank/DDBJ databases">
        <title>Whole-genome analyses of novel actinobacteria.</title>
        <authorList>
            <person name="Sahin N."/>
            <person name="Tokatli A."/>
        </authorList>
    </citation>
    <scope>NUCLEOTIDE SEQUENCE [LARGE SCALE GENOMIC DNA]</scope>
    <source>
        <strain evidence="2 3">YC419</strain>
    </source>
</reference>
<protein>
    <submittedName>
        <fullName evidence="2">Uncharacterized protein</fullName>
    </submittedName>
</protein>
<gene>
    <name evidence="2" type="ORF">G6048_09975</name>
</gene>
<dbReference type="Gene3D" id="2.60.20.10">
    <property type="entry name" value="Crystallins"/>
    <property type="match status" value="1"/>
</dbReference>
<name>A0ABX0DKS0_9ACTN</name>